<organism evidence="11 12">
    <name type="scientific">Tegillarca granosa</name>
    <name type="common">Malaysian cockle</name>
    <name type="synonym">Anadara granosa</name>
    <dbReference type="NCBI Taxonomy" id="220873"/>
    <lineage>
        <taxon>Eukaryota</taxon>
        <taxon>Metazoa</taxon>
        <taxon>Spiralia</taxon>
        <taxon>Lophotrochozoa</taxon>
        <taxon>Mollusca</taxon>
        <taxon>Bivalvia</taxon>
        <taxon>Autobranchia</taxon>
        <taxon>Pteriomorphia</taxon>
        <taxon>Arcoida</taxon>
        <taxon>Arcoidea</taxon>
        <taxon>Arcidae</taxon>
        <taxon>Tegillarca</taxon>
    </lineage>
</organism>
<dbReference type="Pfam" id="PF01699">
    <property type="entry name" value="Na_Ca_ex"/>
    <property type="match status" value="2"/>
</dbReference>
<evidence type="ECO:0000256" key="3">
    <source>
        <dbReference type="ARBA" id="ARBA00022449"/>
    </source>
</evidence>
<keyword evidence="3" id="KW-0050">Antiport</keyword>
<keyword evidence="12" id="KW-1185">Reference proteome</keyword>
<protein>
    <recommendedName>
        <fullName evidence="10">Sodium/calcium exchanger membrane region domain-containing protein</fullName>
    </recommendedName>
</protein>
<comment type="caution">
    <text evidence="11">The sequence shown here is derived from an EMBL/GenBank/DDBJ whole genome shotgun (WGS) entry which is preliminary data.</text>
</comment>
<keyword evidence="2" id="KW-0813">Transport</keyword>
<feature type="transmembrane region" description="Helical" evidence="9">
    <location>
        <begin position="359"/>
        <end position="379"/>
    </location>
</feature>
<feature type="region of interest" description="Disordered" evidence="8">
    <location>
        <begin position="267"/>
        <end position="294"/>
    </location>
</feature>
<dbReference type="InterPro" id="IPR004837">
    <property type="entry name" value="NaCa_Exmemb"/>
</dbReference>
<feature type="transmembrane region" description="Helical" evidence="9">
    <location>
        <begin position="385"/>
        <end position="407"/>
    </location>
</feature>
<feature type="transmembrane region" description="Helical" evidence="9">
    <location>
        <begin position="7"/>
        <end position="25"/>
    </location>
</feature>
<evidence type="ECO:0000256" key="4">
    <source>
        <dbReference type="ARBA" id="ARBA00022568"/>
    </source>
</evidence>
<feature type="domain" description="Sodium/calcium exchanger membrane region" evidence="10">
    <location>
        <begin position="144"/>
        <end position="251"/>
    </location>
</feature>
<accession>A0ABQ9F8N9</accession>
<keyword evidence="4" id="KW-0406">Ion transport</keyword>
<sequence>MFFKNGLSHGIGLVLIATFSLYYFYFQTFVAPVPVISGQFSHPRQQASRSSEFSLRKLLWTDVGDGISENVLEFGHGLKFQNQSFKDNGTSFRDDSDDDVECGDVHKQNKSEKCNFVKVTDDCQIDEGFIDYTTFVYCDFDPDLGVTFLAFGNGAPDIFSAIAAIGNAKNGDAGLAIGALFGAGVFVTTVVAGTIAVICPFDAMQRPFLRDVIFYMAATFWTFWILWKKEITKIEAIGFILMYIGYVIVVLLGRYIYQKQKPPTLLSETTVPAPETTVPAPGRIQSSDDDEDENKVVIERDRERQPLLRPGHGEFGQSTASTYIGDSDKTPLQDFLAAINPVDTENWSEMNLIKKIYEVFKAFAYLGFIVAVVWIYSIANEIVNILQTFGIVFNISNAILGLTLLAWGNSIGDFIADTVMARQGFPRMGISACFGGPLFITWYRYTIYYRNYKARWFLQAAFLMLSLITSLIVVPLSRFHMSRPYGITLLVLYVVFLVVAILAETGTINSCTHFFLKKKKKKKFNLKYF</sequence>
<comment type="subcellular location">
    <subcellularLocation>
        <location evidence="1">Membrane</location>
        <topology evidence="1">Multi-pass membrane protein</topology>
    </subcellularLocation>
</comment>
<feature type="transmembrane region" description="Helical" evidence="9">
    <location>
        <begin position="208"/>
        <end position="227"/>
    </location>
</feature>
<feature type="compositionally biased region" description="Low complexity" evidence="8">
    <location>
        <begin position="268"/>
        <end position="281"/>
    </location>
</feature>
<evidence type="ECO:0000313" key="12">
    <source>
        <dbReference type="Proteomes" id="UP001217089"/>
    </source>
</evidence>
<dbReference type="Gene3D" id="1.20.1420.30">
    <property type="entry name" value="NCX, central ion-binding region"/>
    <property type="match status" value="2"/>
</dbReference>
<reference evidence="11 12" key="1">
    <citation type="submission" date="2022-12" db="EMBL/GenBank/DDBJ databases">
        <title>Chromosome-level genome of Tegillarca granosa.</title>
        <authorList>
            <person name="Kim J."/>
        </authorList>
    </citation>
    <scope>NUCLEOTIDE SEQUENCE [LARGE SCALE GENOMIC DNA]</scope>
    <source>
        <strain evidence="11">Teg-2019</strain>
        <tissue evidence="11">Adductor muscle</tissue>
    </source>
</reference>
<feature type="transmembrane region" description="Helical" evidence="9">
    <location>
        <begin position="484"/>
        <end position="503"/>
    </location>
</feature>
<evidence type="ECO:0000256" key="9">
    <source>
        <dbReference type="SAM" id="Phobius"/>
    </source>
</evidence>
<feature type="transmembrane region" description="Helical" evidence="9">
    <location>
        <begin position="175"/>
        <end position="201"/>
    </location>
</feature>
<keyword evidence="4" id="KW-0109">Calcium transport</keyword>
<dbReference type="Proteomes" id="UP001217089">
    <property type="component" value="Unassembled WGS sequence"/>
</dbReference>
<feature type="transmembrane region" description="Helical" evidence="9">
    <location>
        <begin position="428"/>
        <end position="445"/>
    </location>
</feature>
<evidence type="ECO:0000256" key="7">
    <source>
        <dbReference type="ARBA" id="ARBA00023136"/>
    </source>
</evidence>
<proteinExistence type="predicted"/>
<evidence type="ECO:0000256" key="2">
    <source>
        <dbReference type="ARBA" id="ARBA00022448"/>
    </source>
</evidence>
<dbReference type="PANTHER" id="PTHR12266">
    <property type="entry name" value="NA+/CA2+ K+ INDEPENDENT EXCHANGER"/>
    <property type="match status" value="1"/>
</dbReference>
<keyword evidence="6 9" id="KW-1133">Transmembrane helix</keyword>
<evidence type="ECO:0000256" key="5">
    <source>
        <dbReference type="ARBA" id="ARBA00022692"/>
    </source>
</evidence>
<dbReference type="PANTHER" id="PTHR12266:SF0">
    <property type="entry name" value="MITOCHONDRIAL SODIUM_CALCIUM EXCHANGER PROTEIN"/>
    <property type="match status" value="1"/>
</dbReference>
<dbReference type="EMBL" id="JARBDR010000440">
    <property type="protein sequence ID" value="KAJ8312707.1"/>
    <property type="molecule type" value="Genomic_DNA"/>
</dbReference>
<keyword evidence="7 9" id="KW-0472">Membrane</keyword>
<evidence type="ECO:0000256" key="1">
    <source>
        <dbReference type="ARBA" id="ARBA00004141"/>
    </source>
</evidence>
<feature type="domain" description="Sodium/calcium exchanger membrane region" evidence="10">
    <location>
        <begin position="364"/>
        <end position="501"/>
    </location>
</feature>
<feature type="transmembrane region" description="Helical" evidence="9">
    <location>
        <begin position="457"/>
        <end position="477"/>
    </location>
</feature>
<dbReference type="InterPro" id="IPR051359">
    <property type="entry name" value="CaCA_antiporter"/>
</dbReference>
<evidence type="ECO:0000313" key="11">
    <source>
        <dbReference type="EMBL" id="KAJ8312707.1"/>
    </source>
</evidence>
<gene>
    <name evidence="11" type="ORF">KUTeg_010080</name>
</gene>
<keyword evidence="4" id="KW-0106">Calcium</keyword>
<evidence type="ECO:0000256" key="6">
    <source>
        <dbReference type="ARBA" id="ARBA00022989"/>
    </source>
</evidence>
<dbReference type="InterPro" id="IPR044880">
    <property type="entry name" value="NCX_ion-bd_dom_sf"/>
</dbReference>
<name>A0ABQ9F8N9_TEGGR</name>
<feature type="transmembrane region" description="Helical" evidence="9">
    <location>
        <begin position="239"/>
        <end position="257"/>
    </location>
</feature>
<keyword evidence="5 9" id="KW-0812">Transmembrane</keyword>
<evidence type="ECO:0000256" key="8">
    <source>
        <dbReference type="SAM" id="MobiDB-lite"/>
    </source>
</evidence>
<evidence type="ECO:0000259" key="10">
    <source>
        <dbReference type="Pfam" id="PF01699"/>
    </source>
</evidence>